<comment type="similarity">
    <text evidence="1">Belongs to the peptidase S10 family.</text>
</comment>
<dbReference type="GO" id="GO:0004185">
    <property type="term" value="F:serine-type carboxypeptidase activity"/>
    <property type="evidence" value="ECO:0007669"/>
    <property type="project" value="InterPro"/>
</dbReference>
<reference evidence="5 6" key="1">
    <citation type="submission" date="2017-09" db="EMBL/GenBank/DDBJ databases">
        <title>WGS assembly of Aquilegia coerulea Goldsmith.</title>
        <authorList>
            <person name="Hodges S."/>
            <person name="Kramer E."/>
            <person name="Nordborg M."/>
            <person name="Tomkins J."/>
            <person name="Borevitz J."/>
            <person name="Derieg N."/>
            <person name="Yan J."/>
            <person name="Mihaltcheva S."/>
            <person name="Hayes R.D."/>
            <person name="Rokhsar D."/>
        </authorList>
    </citation>
    <scope>NUCLEOTIDE SEQUENCE [LARGE SCALE GENOMIC DNA]</scope>
    <source>
        <strain evidence="6">cv. Goldsmith</strain>
    </source>
</reference>
<keyword evidence="4" id="KW-0325">Glycoprotein</keyword>
<evidence type="ECO:0008006" key="7">
    <source>
        <dbReference type="Google" id="ProtNLM"/>
    </source>
</evidence>
<gene>
    <name evidence="5" type="ORF">AQUCO_06000063v1</name>
</gene>
<dbReference type="InParanoid" id="A0A2G5CDU4"/>
<dbReference type="Gene3D" id="3.40.50.1820">
    <property type="entry name" value="alpha/beta hydrolase"/>
    <property type="match status" value="1"/>
</dbReference>
<evidence type="ECO:0000313" key="5">
    <source>
        <dbReference type="EMBL" id="PIA29455.1"/>
    </source>
</evidence>
<name>A0A2G5CDU4_AQUCA</name>
<dbReference type="PANTHER" id="PTHR11802:SF29">
    <property type="entry name" value="SERINE CARBOXYPEPTIDASE-LIKE 19"/>
    <property type="match status" value="1"/>
</dbReference>
<dbReference type="GO" id="GO:0006508">
    <property type="term" value="P:proteolysis"/>
    <property type="evidence" value="ECO:0007669"/>
    <property type="project" value="InterPro"/>
</dbReference>
<dbReference type="OrthoDB" id="443318at2759"/>
<dbReference type="InterPro" id="IPR029058">
    <property type="entry name" value="AB_hydrolase_fold"/>
</dbReference>
<dbReference type="AlphaFoldDB" id="A0A2G5CDU4"/>
<evidence type="ECO:0000313" key="6">
    <source>
        <dbReference type="Proteomes" id="UP000230069"/>
    </source>
</evidence>
<evidence type="ECO:0000256" key="3">
    <source>
        <dbReference type="ARBA" id="ARBA00022729"/>
    </source>
</evidence>
<dbReference type="FunFam" id="3.40.50.12670:FF:000001">
    <property type="entry name" value="Carboxypeptidase"/>
    <property type="match status" value="1"/>
</dbReference>
<organism evidence="5 6">
    <name type="scientific">Aquilegia coerulea</name>
    <name type="common">Rocky mountain columbine</name>
    <dbReference type="NCBI Taxonomy" id="218851"/>
    <lineage>
        <taxon>Eukaryota</taxon>
        <taxon>Viridiplantae</taxon>
        <taxon>Streptophyta</taxon>
        <taxon>Embryophyta</taxon>
        <taxon>Tracheophyta</taxon>
        <taxon>Spermatophyta</taxon>
        <taxon>Magnoliopsida</taxon>
        <taxon>Ranunculales</taxon>
        <taxon>Ranunculaceae</taxon>
        <taxon>Thalictroideae</taxon>
        <taxon>Aquilegia</taxon>
    </lineage>
</organism>
<keyword evidence="2" id="KW-0964">Secreted</keyword>
<dbReference type="InterPro" id="IPR001563">
    <property type="entry name" value="Peptidase_S10"/>
</dbReference>
<evidence type="ECO:0000256" key="1">
    <source>
        <dbReference type="ARBA" id="ARBA00009431"/>
    </source>
</evidence>
<dbReference type="EMBL" id="KZ305077">
    <property type="protein sequence ID" value="PIA29455.1"/>
    <property type="molecule type" value="Genomic_DNA"/>
</dbReference>
<dbReference type="PRINTS" id="PR00724">
    <property type="entry name" value="CRBOXYPTASEC"/>
</dbReference>
<dbReference type="GO" id="GO:0019748">
    <property type="term" value="P:secondary metabolic process"/>
    <property type="evidence" value="ECO:0007669"/>
    <property type="project" value="UniProtKB-ARBA"/>
</dbReference>
<evidence type="ECO:0000256" key="2">
    <source>
        <dbReference type="ARBA" id="ARBA00022525"/>
    </source>
</evidence>
<accession>A0A2G5CDU4</accession>
<dbReference type="SUPFAM" id="SSF53474">
    <property type="entry name" value="alpha/beta-Hydrolases"/>
    <property type="match status" value="1"/>
</dbReference>
<keyword evidence="6" id="KW-1185">Reference proteome</keyword>
<dbReference type="Pfam" id="PF00450">
    <property type="entry name" value="Peptidase_S10"/>
    <property type="match status" value="1"/>
</dbReference>
<dbReference type="Proteomes" id="UP000230069">
    <property type="component" value="Unassembled WGS sequence"/>
</dbReference>
<keyword evidence="3" id="KW-0732">Signal</keyword>
<proteinExistence type="inferred from homology"/>
<dbReference type="FunFam" id="3.40.50.1820:FF:000148">
    <property type="entry name" value="Serine carboxypeptidase-like 11"/>
    <property type="match status" value="1"/>
</dbReference>
<dbReference type="Gene3D" id="3.40.50.12670">
    <property type="match status" value="1"/>
</dbReference>
<evidence type="ECO:0000256" key="4">
    <source>
        <dbReference type="ARBA" id="ARBA00023180"/>
    </source>
</evidence>
<protein>
    <recommendedName>
        <fullName evidence="7">Serine carboxypeptidase-like 18</fullName>
    </recommendedName>
</protein>
<feature type="non-terminal residue" evidence="5">
    <location>
        <position position="1"/>
    </location>
</feature>
<dbReference type="PANTHER" id="PTHR11802">
    <property type="entry name" value="SERINE PROTEASE FAMILY S10 SERINE CARBOXYPEPTIDASE"/>
    <property type="match status" value="1"/>
</dbReference>
<sequence>TVVSQSIVRYLPGFHGALPFELETGYVSVGESNDVQLFYYFVKSENTPTKDPLILWITGGPGCSVLTALAFEIGPLHLKIAEYDGSLPTLELNPNSWTRVANILFLDSPVGTGFSYSRSFQGSYTTDTKSAQQSYSFIRKWLTDHKEFLSNPLYIGGDSYSGMIVPVIAQHISDVGIYSSYKEVYMVAGVEVGNKPLLNLKGYLLGNPVTDGDLEANSKIPFAYGMGLLSDELFESAKKNCGGNYVNVNPSNVQCTNDLQAISKCTSGLNNAHILEPSCILVTPKPKEINSSSIIRSPPRTPGFECRSYGYMLSYYWANDDRVQKALNVRKGTVQEWIRCNHGINFLSDVRSSTAYHVYLSSKRRYRSLIYSGDHDMIVPFLSTQAWIRSLNYSISDEWRPWSVDGQVGGYTRTYANYMTFATVKGGGHTAPEYRPKECFAMFKRWLSYEAL</sequence>
<dbReference type="GO" id="GO:0016752">
    <property type="term" value="F:sinapoyltransferase activity"/>
    <property type="evidence" value="ECO:0007669"/>
    <property type="project" value="UniProtKB-ARBA"/>
</dbReference>